<organism evidence="1 2">
    <name type="scientific">Actinomycetospora atypica</name>
    <dbReference type="NCBI Taxonomy" id="1290095"/>
    <lineage>
        <taxon>Bacteria</taxon>
        <taxon>Bacillati</taxon>
        <taxon>Actinomycetota</taxon>
        <taxon>Actinomycetes</taxon>
        <taxon>Pseudonocardiales</taxon>
        <taxon>Pseudonocardiaceae</taxon>
        <taxon>Actinomycetospora</taxon>
    </lineage>
</organism>
<evidence type="ECO:0000313" key="2">
    <source>
        <dbReference type="Proteomes" id="UP001595947"/>
    </source>
</evidence>
<reference evidence="2" key="1">
    <citation type="journal article" date="2019" name="Int. J. Syst. Evol. Microbiol.">
        <title>The Global Catalogue of Microorganisms (GCM) 10K type strain sequencing project: providing services to taxonomists for standard genome sequencing and annotation.</title>
        <authorList>
            <consortium name="The Broad Institute Genomics Platform"/>
            <consortium name="The Broad Institute Genome Sequencing Center for Infectious Disease"/>
            <person name="Wu L."/>
            <person name="Ma J."/>
        </authorList>
    </citation>
    <scope>NUCLEOTIDE SEQUENCE [LARGE SCALE GENOMIC DNA]</scope>
    <source>
        <strain evidence="2">CGMCC 4.7093</strain>
    </source>
</reference>
<dbReference type="EMBL" id="JBHSIV010000030">
    <property type="protein sequence ID" value="MFC5065087.1"/>
    <property type="molecule type" value="Genomic_DNA"/>
</dbReference>
<dbReference type="PANTHER" id="PTHR38436">
    <property type="entry name" value="POLYKETIDE CYCLASE SNOAL-LIKE DOMAIN"/>
    <property type="match status" value="1"/>
</dbReference>
<proteinExistence type="predicted"/>
<comment type="caution">
    <text evidence="1">The sequence shown here is derived from an EMBL/GenBank/DDBJ whole genome shotgun (WGS) entry which is preliminary data.</text>
</comment>
<dbReference type="Pfam" id="PF07366">
    <property type="entry name" value="SnoaL"/>
    <property type="match status" value="1"/>
</dbReference>
<dbReference type="Gene3D" id="3.10.450.50">
    <property type="match status" value="1"/>
</dbReference>
<gene>
    <name evidence="1" type="ORF">ACFPBZ_22915</name>
</gene>
<protein>
    <submittedName>
        <fullName evidence="1">Ester cyclase</fullName>
    </submittedName>
</protein>
<accession>A0ABV9YT75</accession>
<dbReference type="SUPFAM" id="SSF54427">
    <property type="entry name" value="NTF2-like"/>
    <property type="match status" value="1"/>
</dbReference>
<dbReference type="RefSeq" id="WP_378038420.1">
    <property type="nucleotide sequence ID" value="NZ_JBHSIV010000030.1"/>
</dbReference>
<dbReference type="InterPro" id="IPR032710">
    <property type="entry name" value="NTF2-like_dom_sf"/>
</dbReference>
<dbReference type="InterPro" id="IPR009959">
    <property type="entry name" value="Cyclase_SnoaL-like"/>
</dbReference>
<dbReference type="Proteomes" id="UP001595947">
    <property type="component" value="Unassembled WGS sequence"/>
</dbReference>
<keyword evidence="2" id="KW-1185">Reference proteome</keyword>
<evidence type="ECO:0000313" key="1">
    <source>
        <dbReference type="EMBL" id="MFC5065087.1"/>
    </source>
</evidence>
<name>A0ABV9YT75_9PSEU</name>
<dbReference type="PANTHER" id="PTHR38436:SF1">
    <property type="entry name" value="ESTER CYCLASE"/>
    <property type="match status" value="1"/>
</dbReference>
<sequence>MRWTFDVLNTHHAAPLRAVWTDETRERMPTATFRGADEIEAYFDALFAAVPDVTFTLQGMAEQGDDVFVRWTLTGTHTGAALEGIEPTGARVDIDGVDHFTVREGRIVSNFVIYDQMQFARQLGLLPADGSRIDVGMKRGFNLLQRLRG</sequence>